<dbReference type="Gene3D" id="3.40.50.300">
    <property type="entry name" value="P-loop containing nucleotide triphosphate hydrolases"/>
    <property type="match status" value="1"/>
</dbReference>
<evidence type="ECO:0000259" key="1">
    <source>
        <dbReference type="Pfam" id="PF13614"/>
    </source>
</evidence>
<dbReference type="OrthoDB" id="9791162at2"/>
<dbReference type="RefSeq" id="WP_150457603.1">
    <property type="nucleotide sequence ID" value="NZ_VYKK01000007.1"/>
</dbReference>
<dbReference type="EMBL" id="VYKK01000007">
    <property type="protein sequence ID" value="KAA9005902.1"/>
    <property type="molecule type" value="Genomic_DNA"/>
</dbReference>
<dbReference type="SUPFAM" id="SSF52540">
    <property type="entry name" value="P-loop containing nucleoside triphosphate hydrolases"/>
    <property type="match status" value="1"/>
</dbReference>
<feature type="domain" description="AAA" evidence="1">
    <location>
        <begin position="1"/>
        <end position="200"/>
    </location>
</feature>
<dbReference type="CDD" id="cd02042">
    <property type="entry name" value="ParAB_family"/>
    <property type="match status" value="1"/>
</dbReference>
<dbReference type="AlphaFoldDB" id="A0A5J5GDN3"/>
<organism evidence="2 3">
    <name type="scientific">Paenibacillus spiritus</name>
    <dbReference type="NCBI Taxonomy" id="2496557"/>
    <lineage>
        <taxon>Bacteria</taxon>
        <taxon>Bacillati</taxon>
        <taxon>Bacillota</taxon>
        <taxon>Bacilli</taxon>
        <taxon>Bacillales</taxon>
        <taxon>Paenibacillaceae</taxon>
        <taxon>Paenibacillus</taxon>
    </lineage>
</organism>
<gene>
    <name evidence="2" type="ORF">F4V43_07475</name>
</gene>
<keyword evidence="3" id="KW-1185">Reference proteome</keyword>
<dbReference type="PANTHER" id="PTHR13696:SF52">
    <property type="entry name" value="PARA FAMILY PROTEIN CT_582"/>
    <property type="match status" value="1"/>
</dbReference>
<evidence type="ECO:0000313" key="3">
    <source>
        <dbReference type="Proteomes" id="UP000367750"/>
    </source>
</evidence>
<protein>
    <submittedName>
        <fullName evidence="2">ParA family protein</fullName>
    </submittedName>
</protein>
<dbReference type="Proteomes" id="UP000367750">
    <property type="component" value="Unassembled WGS sequence"/>
</dbReference>
<reference evidence="2 3" key="1">
    <citation type="submission" date="2019-09" db="EMBL/GenBank/DDBJ databases">
        <title>Bacillus ochoae sp. nov., Paenibacillus whitsoniae sp. nov., Paenibacillus spiritus sp. nov. Isolated from the Mars Exploration Rover during spacecraft assembly.</title>
        <authorList>
            <person name="Seuylemezian A."/>
            <person name="Vaishampayan P."/>
        </authorList>
    </citation>
    <scope>NUCLEOTIDE SEQUENCE [LARGE SCALE GENOMIC DNA]</scope>
    <source>
        <strain evidence="2 3">MER_111</strain>
    </source>
</reference>
<sequence>MEVITFFNNKGGVGKTTLAVNVASFIATQYEKKNRILFLDADPQANSTQMMIPDEIWEDFYGFDAKRPTIMNYLTSIEEGNSDVVYVDVPFKKTENRFAVDLIPGHPSLAIIEDILSDGWNKCISGDLGGFRKTNWLSLLKEYFKDSYDYLFIDVGPSLGALNRSILVNTDYIITPMGSDIFSLIGISNMSTWVRNWMNSYRTAVGLLHDKHNPVSIMKYPLNLNIENASRLVGFSIQQYVTKTFAEGGRRPIASYDKIIKNVPEAIETHLQVLIKNGLTIDDLNLGDIPYLYSLVPLAQTSKAPMYDLTRADGVVGGQSSSVKKYKEMLKVVCNKIRDNLGDSDAN</sequence>
<dbReference type="PANTHER" id="PTHR13696">
    <property type="entry name" value="P-LOOP CONTAINING NUCLEOSIDE TRIPHOSPHATE HYDROLASE"/>
    <property type="match status" value="1"/>
</dbReference>
<dbReference type="Pfam" id="PF13614">
    <property type="entry name" value="AAA_31"/>
    <property type="match status" value="1"/>
</dbReference>
<name>A0A5J5GDN3_9BACL</name>
<comment type="caution">
    <text evidence="2">The sequence shown here is derived from an EMBL/GenBank/DDBJ whole genome shotgun (WGS) entry which is preliminary data.</text>
</comment>
<evidence type="ECO:0000313" key="2">
    <source>
        <dbReference type="EMBL" id="KAA9005902.1"/>
    </source>
</evidence>
<proteinExistence type="predicted"/>
<accession>A0A5J5GDN3</accession>
<dbReference type="InterPro" id="IPR027417">
    <property type="entry name" value="P-loop_NTPase"/>
</dbReference>
<dbReference type="InterPro" id="IPR050678">
    <property type="entry name" value="DNA_Partitioning_ATPase"/>
</dbReference>
<dbReference type="InterPro" id="IPR025669">
    <property type="entry name" value="AAA_dom"/>
</dbReference>